<reference evidence="1" key="1">
    <citation type="journal article" date="2015" name="Genome Announc.">
        <title>Draft Genome Sequences of Anaerolinea thermolimosa IMO-1, Bellilinea caldifistulae GOMI-1, Leptolinea tardivitalis YMTK-2, Levilinea saccharolytica KIBI-1, Longilinea arvoryzae KOME-1, Previously Described as Members of the Class Anaerolineae (Chloroflexi).</title>
        <authorList>
            <person name="Matsuura N."/>
            <person name="Tourlousse M.D."/>
            <person name="Ohashi A."/>
            <person name="Hugenholtz P."/>
            <person name="Sekiguchi Y."/>
        </authorList>
    </citation>
    <scope>NUCLEOTIDE SEQUENCE</scope>
    <source>
        <strain evidence="1">KIBI-1</strain>
    </source>
</reference>
<dbReference type="EMBL" id="LGCM01000003">
    <property type="protein sequence ID" value="KPL91537.1"/>
    <property type="molecule type" value="Genomic_DNA"/>
</dbReference>
<sequence>MEQIKESYEDMYNTPIPKGIQSLIDDLIVGLNDYDGYVMGLASSYLKGEWENEGIDVDKEIDNIIEKLIIKLNEYRTYKQKLDDLVLILKNAKKTPKE</sequence>
<dbReference type="RefSeq" id="WP_062419444.1">
    <property type="nucleotide sequence ID" value="NZ_BBXZ01000159.1"/>
</dbReference>
<evidence type="ECO:0000313" key="3">
    <source>
        <dbReference type="Proteomes" id="UP000050501"/>
    </source>
</evidence>
<evidence type="ECO:0000313" key="1">
    <source>
        <dbReference type="EMBL" id="GAP19138.1"/>
    </source>
</evidence>
<dbReference type="STRING" id="229921.ADN01_01025"/>
<dbReference type="AlphaFoldDB" id="A0A0M8JQ77"/>
<evidence type="ECO:0000313" key="2">
    <source>
        <dbReference type="EMBL" id="KPL91537.1"/>
    </source>
</evidence>
<name>A0A0M8JQ77_9CHLR</name>
<dbReference type="Proteomes" id="UP000050501">
    <property type="component" value="Unassembled WGS sequence"/>
</dbReference>
<reference evidence="2 3" key="2">
    <citation type="submission" date="2015-07" db="EMBL/GenBank/DDBJ databases">
        <title>Genome sequence of Levilinea saccharolytica DSM 16555.</title>
        <authorList>
            <person name="Hemp J."/>
            <person name="Ward L.M."/>
            <person name="Pace L.A."/>
            <person name="Fischer W.W."/>
        </authorList>
    </citation>
    <scope>NUCLEOTIDE SEQUENCE [LARGE SCALE GENOMIC DNA]</scope>
    <source>
        <strain evidence="2 3">KIBI-1</strain>
    </source>
</reference>
<accession>A0A0M8JQ77</accession>
<keyword evidence="3" id="KW-1185">Reference proteome</keyword>
<proteinExistence type="predicted"/>
<dbReference type="EMBL" id="DF967975">
    <property type="protein sequence ID" value="GAP19138.1"/>
    <property type="molecule type" value="Genomic_DNA"/>
</dbReference>
<gene>
    <name evidence="2" type="ORF">ADN01_01025</name>
    <name evidence="1" type="ORF">LSAC_03037</name>
</gene>
<protein>
    <submittedName>
        <fullName evidence="1">Uncharacterized protein</fullName>
    </submittedName>
</protein>
<organism evidence="1">
    <name type="scientific">Levilinea saccharolytica</name>
    <dbReference type="NCBI Taxonomy" id="229921"/>
    <lineage>
        <taxon>Bacteria</taxon>
        <taxon>Bacillati</taxon>
        <taxon>Chloroflexota</taxon>
        <taxon>Anaerolineae</taxon>
        <taxon>Anaerolineales</taxon>
        <taxon>Anaerolineaceae</taxon>
        <taxon>Levilinea</taxon>
    </lineage>
</organism>